<evidence type="ECO:0000313" key="5">
    <source>
        <dbReference type="Proteomes" id="UP000480178"/>
    </source>
</evidence>
<dbReference type="InterPro" id="IPR002173">
    <property type="entry name" value="Carboh/pur_kinase_PfkB_CS"/>
</dbReference>
<dbReference type="Proteomes" id="UP000480178">
    <property type="component" value="Chromosome"/>
</dbReference>
<dbReference type="PROSITE" id="PS00583">
    <property type="entry name" value="PFKB_KINASES_1"/>
    <property type="match status" value="1"/>
</dbReference>
<gene>
    <name evidence="4" type="ORF">GXP67_09450</name>
</gene>
<keyword evidence="5" id="KW-1185">Reference proteome</keyword>
<dbReference type="SUPFAM" id="SSF53613">
    <property type="entry name" value="Ribokinase-like"/>
    <property type="match status" value="1"/>
</dbReference>
<reference evidence="4 5" key="1">
    <citation type="submission" date="2020-01" db="EMBL/GenBank/DDBJ databases">
        <authorList>
            <person name="Kim M.K."/>
        </authorList>
    </citation>
    <scope>NUCLEOTIDE SEQUENCE [LARGE SCALE GENOMIC DNA]</scope>
    <source>
        <strain evidence="4 5">172606-1</strain>
    </source>
</reference>
<dbReference type="InterPro" id="IPR011611">
    <property type="entry name" value="PfkB_dom"/>
</dbReference>
<dbReference type="InterPro" id="IPR029056">
    <property type="entry name" value="Ribokinase-like"/>
</dbReference>
<organism evidence="4 5">
    <name type="scientific">Rhodocytophaga rosea</name>
    <dbReference type="NCBI Taxonomy" id="2704465"/>
    <lineage>
        <taxon>Bacteria</taxon>
        <taxon>Pseudomonadati</taxon>
        <taxon>Bacteroidota</taxon>
        <taxon>Cytophagia</taxon>
        <taxon>Cytophagales</taxon>
        <taxon>Rhodocytophagaceae</taxon>
        <taxon>Rhodocytophaga</taxon>
    </lineage>
</organism>
<dbReference type="InterPro" id="IPR011913">
    <property type="entry name" value="RfaE_dom_I"/>
</dbReference>
<dbReference type="EMBL" id="CP048222">
    <property type="protein sequence ID" value="QHT71952.1"/>
    <property type="molecule type" value="Genomic_DNA"/>
</dbReference>
<evidence type="ECO:0000313" key="4">
    <source>
        <dbReference type="EMBL" id="QHT71952.1"/>
    </source>
</evidence>
<dbReference type="GO" id="GO:0033785">
    <property type="term" value="F:heptose 7-phosphate kinase activity"/>
    <property type="evidence" value="ECO:0007669"/>
    <property type="project" value="TreeGrafter"/>
</dbReference>
<dbReference type="AlphaFoldDB" id="A0A6C0GX38"/>
<protein>
    <submittedName>
        <fullName evidence="4">D-glycero-beta-D-manno-heptose-7-phosphate kinase</fullName>
    </submittedName>
</protein>
<keyword evidence="1" id="KW-0808">Transferase</keyword>
<dbReference type="PANTHER" id="PTHR46969">
    <property type="entry name" value="BIFUNCTIONAL PROTEIN HLDE"/>
    <property type="match status" value="1"/>
</dbReference>
<dbReference type="GO" id="GO:0005829">
    <property type="term" value="C:cytosol"/>
    <property type="evidence" value="ECO:0007669"/>
    <property type="project" value="TreeGrafter"/>
</dbReference>
<keyword evidence="2 4" id="KW-0418">Kinase</keyword>
<dbReference type="CDD" id="cd01172">
    <property type="entry name" value="RfaE_like"/>
    <property type="match status" value="1"/>
</dbReference>
<evidence type="ECO:0000259" key="3">
    <source>
        <dbReference type="Pfam" id="PF00294"/>
    </source>
</evidence>
<dbReference type="Pfam" id="PF00294">
    <property type="entry name" value="PfkB"/>
    <property type="match status" value="1"/>
</dbReference>
<sequence>MQYDSLEQIFDAFNQVRVLIIGDVMVDSYLWGKVDRISPEAPVPIVHVQKREKRLGGASNVAVNVQAMGAVPILCSVIGKDADGQDFLDILSASGLSREGIIDSETRTTTIKHRIIAGTQHLLRIDSEMDHLITANERQQLLDKIKQLALTCQVIIFQDYDKGVLSKELIEQVTAFANQHNIPTVVDPKKRNFLHYRGVTLFKPNLKELKEGLKVDFDPTHSAELKQVVSQLKEKLQLVAILVTLSEKGVYIDYEQDKYLMPAHIRQIADVSGAGDTVVSIAALCVALQLSPQLIAGLSNLGGGLVCEHAGVVPIHKESLMQEALKHNFFTLYAHC</sequence>
<dbReference type="GO" id="GO:0016773">
    <property type="term" value="F:phosphotransferase activity, alcohol group as acceptor"/>
    <property type="evidence" value="ECO:0007669"/>
    <property type="project" value="InterPro"/>
</dbReference>
<dbReference type="PANTHER" id="PTHR46969:SF1">
    <property type="entry name" value="BIFUNCTIONAL PROTEIN HLDE"/>
    <property type="match status" value="1"/>
</dbReference>
<feature type="domain" description="Carbohydrate kinase PfkB" evidence="3">
    <location>
        <begin position="18"/>
        <end position="312"/>
    </location>
</feature>
<name>A0A6C0GX38_9BACT</name>
<dbReference type="KEGG" id="rhoz:GXP67_09450"/>
<accession>A0A6C0GX38</accession>
<evidence type="ECO:0000256" key="1">
    <source>
        <dbReference type="ARBA" id="ARBA00022679"/>
    </source>
</evidence>
<dbReference type="GO" id="GO:0033786">
    <property type="term" value="F:heptose-1-phosphate adenylyltransferase activity"/>
    <property type="evidence" value="ECO:0007669"/>
    <property type="project" value="TreeGrafter"/>
</dbReference>
<proteinExistence type="predicted"/>
<evidence type="ECO:0000256" key="2">
    <source>
        <dbReference type="ARBA" id="ARBA00022777"/>
    </source>
</evidence>
<dbReference type="Gene3D" id="3.40.1190.20">
    <property type="match status" value="1"/>
</dbReference>